<dbReference type="PROSITE" id="PS00059">
    <property type="entry name" value="ADH_ZINC"/>
    <property type="match status" value="1"/>
</dbReference>
<dbReference type="EMBL" id="UFQR01000007">
    <property type="protein sequence ID" value="SSW95828.1"/>
    <property type="molecule type" value="Genomic_DNA"/>
</dbReference>
<keyword evidence="4" id="KW-0862">Zinc</keyword>
<dbReference type="InterPro" id="IPR031640">
    <property type="entry name" value="Glu_dehyd_C"/>
</dbReference>
<dbReference type="Pfam" id="PF16912">
    <property type="entry name" value="Glu_dehyd_C"/>
    <property type="match status" value="1"/>
</dbReference>
<dbReference type="AlphaFoldDB" id="A0A3B0M6N9"/>
<evidence type="ECO:0000256" key="2">
    <source>
        <dbReference type="ARBA" id="ARBA00008072"/>
    </source>
</evidence>
<keyword evidence="3" id="KW-0479">Metal-binding</keyword>
<dbReference type="GO" id="GO:0034079">
    <property type="term" value="P:butanediol biosynthetic process"/>
    <property type="evidence" value="ECO:0007669"/>
    <property type="project" value="TreeGrafter"/>
</dbReference>
<dbReference type="SUPFAM" id="SSF51735">
    <property type="entry name" value="NAD(P)-binding Rossmann-fold domains"/>
    <property type="match status" value="1"/>
</dbReference>
<feature type="domain" description="Glucose dehydrogenase C-terminal" evidence="7">
    <location>
        <begin position="142"/>
        <end position="330"/>
    </location>
</feature>
<sequence length="353" mass="38744">MKALKYSQAWQVNIHEIPAFHCLEADDVIVNIAVCGVCGTDIGIINDHYPVAIKGTILGHEASGIVTEIGNNITKFKVGDWVVINPTYACQKCRMCLTGNTNHCEMKMGTEAGVSYDGAFADQYRAKEAFLIKLDDHVSMEAASLTEPLSCTITGVDKLAITHTNIRAAVIGAGPMGMLYLWVLHQRSVNAFIVEKNPHRYQFASKNLPPNSKIYHDFESAIEQEYGAANSQIDLCIDNTGQVTELLISHLAPGGKLLHVALKDKKATIDVLKIADKSLSVIGSIDSLNNSFERAYTMIRDKQIPADKLISHTFNFSDYLSAFRTVGCDINNKTMVPLQAPNCTVLLRLSNIN</sequence>
<reference evidence="8" key="1">
    <citation type="submission" date="2018-04" db="EMBL/GenBank/DDBJ databases">
        <authorList>
            <person name="Go L.Y."/>
            <person name="Mitchell J.A."/>
        </authorList>
    </citation>
    <scope>NUCLEOTIDE SEQUENCE</scope>
    <source>
        <strain evidence="8">ARTV</strain>
    </source>
</reference>
<dbReference type="PANTHER" id="PTHR43161:SF23">
    <property type="entry name" value="(R,R)-BUTANEDIOL DEHYDROGENASE-RELATED"/>
    <property type="match status" value="1"/>
</dbReference>
<protein>
    <submittedName>
        <fullName evidence="8">L-galactonate-5-dehydrogenase</fullName>
        <ecNumber evidence="8">1.1.1.-</ecNumber>
    </submittedName>
</protein>
<accession>A0A3B0M6N9</accession>
<name>A0A3B0M6N9_9GAMM</name>
<evidence type="ECO:0000256" key="1">
    <source>
        <dbReference type="ARBA" id="ARBA00001947"/>
    </source>
</evidence>
<keyword evidence="5 8" id="KW-0560">Oxidoreductase</keyword>
<evidence type="ECO:0000259" key="6">
    <source>
        <dbReference type="Pfam" id="PF08240"/>
    </source>
</evidence>
<dbReference type="Pfam" id="PF08240">
    <property type="entry name" value="ADH_N"/>
    <property type="match status" value="1"/>
</dbReference>
<organism evidence="8">
    <name type="scientific">Arsenophonus endosymbiont of Trialeurodes vaporariorum</name>
    <dbReference type="NCBI Taxonomy" id="235567"/>
    <lineage>
        <taxon>Bacteria</taxon>
        <taxon>Pseudomonadati</taxon>
        <taxon>Pseudomonadota</taxon>
        <taxon>Gammaproteobacteria</taxon>
        <taxon>Enterobacterales</taxon>
        <taxon>Morganellaceae</taxon>
        <taxon>Arsenophonus</taxon>
    </lineage>
</organism>
<dbReference type="SUPFAM" id="SSF50129">
    <property type="entry name" value="GroES-like"/>
    <property type="match status" value="1"/>
</dbReference>
<gene>
    <name evidence="8" type="primary">lgoD</name>
    <name evidence="8" type="ORF">ARTV_1927</name>
</gene>
<comment type="similarity">
    <text evidence="2">Belongs to the zinc-containing alcohol dehydrogenase family.</text>
</comment>
<dbReference type="InterPro" id="IPR013154">
    <property type="entry name" value="ADH-like_N"/>
</dbReference>
<evidence type="ECO:0000259" key="7">
    <source>
        <dbReference type="Pfam" id="PF16912"/>
    </source>
</evidence>
<dbReference type="PANTHER" id="PTHR43161">
    <property type="entry name" value="SORBITOL DEHYDROGENASE"/>
    <property type="match status" value="1"/>
</dbReference>
<dbReference type="GO" id="GO:0005737">
    <property type="term" value="C:cytoplasm"/>
    <property type="evidence" value="ECO:0007669"/>
    <property type="project" value="TreeGrafter"/>
</dbReference>
<dbReference type="InterPro" id="IPR011032">
    <property type="entry name" value="GroES-like_sf"/>
</dbReference>
<dbReference type="InterPro" id="IPR002328">
    <property type="entry name" value="ADH_Zn_CS"/>
</dbReference>
<proteinExistence type="inferred from homology"/>
<evidence type="ECO:0000256" key="5">
    <source>
        <dbReference type="ARBA" id="ARBA00023002"/>
    </source>
</evidence>
<comment type="cofactor">
    <cofactor evidence="1">
        <name>Zn(2+)</name>
        <dbReference type="ChEBI" id="CHEBI:29105"/>
    </cofactor>
</comment>
<dbReference type="Gene3D" id="3.90.180.10">
    <property type="entry name" value="Medium-chain alcohol dehydrogenases, catalytic domain"/>
    <property type="match status" value="1"/>
</dbReference>
<dbReference type="EC" id="1.1.1.-" evidence="8"/>
<feature type="domain" description="Alcohol dehydrogenase-like N-terminal" evidence="6">
    <location>
        <begin position="25"/>
        <end position="136"/>
    </location>
</feature>
<dbReference type="GO" id="GO:0000721">
    <property type="term" value="F:(R,R)-butanediol dehydrogenase activity"/>
    <property type="evidence" value="ECO:0007669"/>
    <property type="project" value="TreeGrafter"/>
</dbReference>
<evidence type="ECO:0000256" key="4">
    <source>
        <dbReference type="ARBA" id="ARBA00022833"/>
    </source>
</evidence>
<dbReference type="GO" id="GO:0008270">
    <property type="term" value="F:zinc ion binding"/>
    <property type="evidence" value="ECO:0007669"/>
    <property type="project" value="InterPro"/>
</dbReference>
<dbReference type="InterPro" id="IPR036291">
    <property type="entry name" value="NAD(P)-bd_dom_sf"/>
</dbReference>
<evidence type="ECO:0000256" key="3">
    <source>
        <dbReference type="ARBA" id="ARBA00022723"/>
    </source>
</evidence>
<dbReference type="Gene3D" id="3.40.50.720">
    <property type="entry name" value="NAD(P)-binding Rossmann-like Domain"/>
    <property type="match status" value="1"/>
</dbReference>
<evidence type="ECO:0000313" key="8">
    <source>
        <dbReference type="EMBL" id="SSW95828.1"/>
    </source>
</evidence>